<dbReference type="EMBL" id="CP025611">
    <property type="protein sequence ID" value="AUN31541.1"/>
    <property type="molecule type" value="Genomic_DNA"/>
</dbReference>
<keyword evidence="3" id="KW-0010">Activator</keyword>
<dbReference type="InterPro" id="IPR003313">
    <property type="entry name" value="AraC-bd"/>
</dbReference>
<evidence type="ECO:0000313" key="6">
    <source>
        <dbReference type="Proteomes" id="UP000234752"/>
    </source>
</evidence>
<dbReference type="PROSITE" id="PS01124">
    <property type="entry name" value="HTH_ARAC_FAMILY_2"/>
    <property type="match status" value="1"/>
</dbReference>
<dbReference type="OrthoDB" id="9809338at2"/>
<dbReference type="SUPFAM" id="SSF46689">
    <property type="entry name" value="Homeodomain-like"/>
    <property type="match status" value="2"/>
</dbReference>
<dbReference type="RefSeq" id="WP_102113116.1">
    <property type="nucleotide sequence ID" value="NZ_BMGN01000005.1"/>
</dbReference>
<dbReference type="SUPFAM" id="SSF51215">
    <property type="entry name" value="Regulatory protein AraC"/>
    <property type="match status" value="1"/>
</dbReference>
<dbReference type="InterPro" id="IPR018060">
    <property type="entry name" value="HTH_AraC"/>
</dbReference>
<protein>
    <submittedName>
        <fullName evidence="5">AraC family transcriptional regulator</fullName>
    </submittedName>
</protein>
<dbReference type="GO" id="GO:0003700">
    <property type="term" value="F:DNA-binding transcription factor activity"/>
    <property type="evidence" value="ECO:0007669"/>
    <property type="project" value="InterPro"/>
</dbReference>
<gene>
    <name evidence="5" type="ORF">C0V82_15790</name>
</gene>
<dbReference type="SMART" id="SM00342">
    <property type="entry name" value="HTH_ARAC"/>
    <property type="match status" value="1"/>
</dbReference>
<organism evidence="5 6">
    <name type="scientific">Niveispirillum cyanobacteriorum</name>
    <dbReference type="NCBI Taxonomy" id="1612173"/>
    <lineage>
        <taxon>Bacteria</taxon>
        <taxon>Pseudomonadati</taxon>
        <taxon>Pseudomonadota</taxon>
        <taxon>Alphaproteobacteria</taxon>
        <taxon>Rhodospirillales</taxon>
        <taxon>Azospirillaceae</taxon>
        <taxon>Niveispirillum</taxon>
    </lineage>
</organism>
<dbReference type="InterPro" id="IPR037923">
    <property type="entry name" value="HTH-like"/>
</dbReference>
<keyword evidence="2" id="KW-0238">DNA-binding</keyword>
<proteinExistence type="predicted"/>
<dbReference type="AlphaFoldDB" id="A0A2K9NEH1"/>
<accession>A0A2K9NEH1</accession>
<dbReference type="Pfam" id="PF12833">
    <property type="entry name" value="HTH_18"/>
    <property type="match status" value="1"/>
</dbReference>
<dbReference type="Pfam" id="PF02311">
    <property type="entry name" value="AraC_binding"/>
    <property type="match status" value="1"/>
</dbReference>
<dbReference type="Proteomes" id="UP000234752">
    <property type="component" value="Chromosome eg_1"/>
</dbReference>
<dbReference type="PANTHER" id="PTHR46796">
    <property type="entry name" value="HTH-TYPE TRANSCRIPTIONAL ACTIVATOR RHAS-RELATED"/>
    <property type="match status" value="1"/>
</dbReference>
<keyword evidence="1" id="KW-0805">Transcription regulation</keyword>
<dbReference type="KEGG" id="ncb:C0V82_15790"/>
<dbReference type="InterPro" id="IPR050204">
    <property type="entry name" value="AraC_XylS_family_regulators"/>
</dbReference>
<dbReference type="InterPro" id="IPR009057">
    <property type="entry name" value="Homeodomain-like_sf"/>
</dbReference>
<reference evidence="5 6" key="1">
    <citation type="submission" date="2017-12" db="EMBL/GenBank/DDBJ databases">
        <title>Genomes of bacteria within cyanobacterial aggregates.</title>
        <authorList>
            <person name="Cai H."/>
        </authorList>
    </citation>
    <scope>NUCLEOTIDE SEQUENCE [LARGE SCALE GENOMIC DNA]</scope>
    <source>
        <strain evidence="5 6">TH16</strain>
    </source>
</reference>
<dbReference type="PROSITE" id="PS00041">
    <property type="entry name" value="HTH_ARAC_FAMILY_1"/>
    <property type="match status" value="1"/>
</dbReference>
<dbReference type="InterPro" id="IPR018062">
    <property type="entry name" value="HTH_AraC-typ_CS"/>
</dbReference>
<dbReference type="PANTHER" id="PTHR46796:SF2">
    <property type="entry name" value="TRANSCRIPTIONAL REGULATORY PROTEIN"/>
    <property type="match status" value="1"/>
</dbReference>
<keyword evidence="6" id="KW-1185">Reference proteome</keyword>
<evidence type="ECO:0000313" key="5">
    <source>
        <dbReference type="EMBL" id="AUN31541.1"/>
    </source>
</evidence>
<name>A0A2K9NEH1_9PROT</name>
<evidence type="ECO:0000256" key="4">
    <source>
        <dbReference type="ARBA" id="ARBA00023163"/>
    </source>
</evidence>
<dbReference type="Gene3D" id="1.10.10.60">
    <property type="entry name" value="Homeodomain-like"/>
    <property type="match status" value="2"/>
</dbReference>
<keyword evidence="4" id="KW-0804">Transcription</keyword>
<dbReference type="GO" id="GO:0043565">
    <property type="term" value="F:sequence-specific DNA binding"/>
    <property type="evidence" value="ECO:0007669"/>
    <property type="project" value="InterPro"/>
</dbReference>
<sequence length="276" mass="30719">MPRRPADPHIFWRDPALPHLEAREVVDGRTVCYVPHSHPTFSIGAITGGHSEYLTGTDRFEAVEGTVVLMNPEIVHACNPVNDQPWSYRMLYADTGWLADVQGLPAFRPFGTVISRDRDLYADLMALFDLLFDERVEIADKEAGACRFFSRLAERVDGAGLPLAESHDALTRAAAYITRHCTRDLRVEEVAAASGLSPSYLIRAFKSRYGLTPHAYQTNQRVRVGQAGLRRGEAIVDVALDAGFADQAHFQRVFKAHVAATPGQYGQQGQSRSRRR</sequence>
<evidence type="ECO:0000256" key="1">
    <source>
        <dbReference type="ARBA" id="ARBA00023015"/>
    </source>
</evidence>
<evidence type="ECO:0000256" key="3">
    <source>
        <dbReference type="ARBA" id="ARBA00023159"/>
    </source>
</evidence>
<evidence type="ECO:0000256" key="2">
    <source>
        <dbReference type="ARBA" id="ARBA00023125"/>
    </source>
</evidence>